<sequence>MTKARAASEVEGPSSPSTNLGSASNNWGSRKVTNTVLRVKTKMGLSRNQPKRSSSRLRKLVRPPRPPNTADTPVGILNVKDGIIVEESEKEAISTKNDDESEYSAEDESEQYFEFDEKKEYIIEEDGGSSPE</sequence>
<proteinExistence type="predicted"/>
<dbReference type="Proteomes" id="UP001419268">
    <property type="component" value="Unassembled WGS sequence"/>
</dbReference>
<comment type="caution">
    <text evidence="2">The sequence shown here is derived from an EMBL/GenBank/DDBJ whole genome shotgun (WGS) entry which is preliminary data.</text>
</comment>
<feature type="region of interest" description="Disordered" evidence="1">
    <location>
        <begin position="89"/>
        <end position="111"/>
    </location>
</feature>
<dbReference type="EMBL" id="JBBNAG010000009">
    <property type="protein sequence ID" value="KAK9104559.1"/>
    <property type="molecule type" value="Genomic_DNA"/>
</dbReference>
<name>A0AAP0FDK4_9MAGN</name>
<reference evidence="2 3" key="1">
    <citation type="submission" date="2024-01" db="EMBL/GenBank/DDBJ databases">
        <title>Genome assemblies of Stephania.</title>
        <authorList>
            <person name="Yang L."/>
        </authorList>
    </citation>
    <scope>NUCLEOTIDE SEQUENCE [LARGE SCALE GENOMIC DNA]</scope>
    <source>
        <strain evidence="2">JXDWG</strain>
        <tissue evidence="2">Leaf</tissue>
    </source>
</reference>
<feature type="region of interest" description="Disordered" evidence="1">
    <location>
        <begin position="1"/>
        <end position="75"/>
    </location>
</feature>
<organism evidence="2 3">
    <name type="scientific">Stephania cephalantha</name>
    <dbReference type="NCBI Taxonomy" id="152367"/>
    <lineage>
        <taxon>Eukaryota</taxon>
        <taxon>Viridiplantae</taxon>
        <taxon>Streptophyta</taxon>
        <taxon>Embryophyta</taxon>
        <taxon>Tracheophyta</taxon>
        <taxon>Spermatophyta</taxon>
        <taxon>Magnoliopsida</taxon>
        <taxon>Ranunculales</taxon>
        <taxon>Menispermaceae</taxon>
        <taxon>Menispermoideae</taxon>
        <taxon>Cissampelideae</taxon>
        <taxon>Stephania</taxon>
    </lineage>
</organism>
<protein>
    <submittedName>
        <fullName evidence="2">Uncharacterized protein</fullName>
    </submittedName>
</protein>
<evidence type="ECO:0000313" key="3">
    <source>
        <dbReference type="Proteomes" id="UP001419268"/>
    </source>
</evidence>
<accession>A0AAP0FDK4</accession>
<feature type="compositionally biased region" description="Polar residues" evidence="1">
    <location>
        <begin position="14"/>
        <end position="36"/>
    </location>
</feature>
<keyword evidence="3" id="KW-1185">Reference proteome</keyword>
<feature type="compositionally biased region" description="Basic residues" evidence="1">
    <location>
        <begin position="49"/>
        <end position="62"/>
    </location>
</feature>
<evidence type="ECO:0000256" key="1">
    <source>
        <dbReference type="SAM" id="MobiDB-lite"/>
    </source>
</evidence>
<evidence type="ECO:0000313" key="2">
    <source>
        <dbReference type="EMBL" id="KAK9104559.1"/>
    </source>
</evidence>
<dbReference type="AlphaFoldDB" id="A0AAP0FDK4"/>
<feature type="compositionally biased region" description="Acidic residues" evidence="1">
    <location>
        <begin position="99"/>
        <end position="111"/>
    </location>
</feature>
<gene>
    <name evidence="2" type="ORF">Scep_021403</name>
</gene>